<feature type="region of interest" description="Disordered" evidence="15">
    <location>
        <begin position="50"/>
        <end position="77"/>
    </location>
</feature>
<evidence type="ECO:0000256" key="6">
    <source>
        <dbReference type="ARBA" id="ARBA00022679"/>
    </source>
</evidence>
<dbReference type="AlphaFoldDB" id="A0A914WQ78"/>
<keyword evidence="17" id="KW-1185">Reference proteome</keyword>
<comment type="cofactor">
    <cofactor evidence="1">
        <name>Mn(2+)</name>
        <dbReference type="ChEBI" id="CHEBI:29035"/>
    </cofactor>
</comment>
<comment type="cofactor">
    <cofactor evidence="2">
        <name>Mg(2+)</name>
        <dbReference type="ChEBI" id="CHEBI:18420"/>
    </cofactor>
</comment>
<organism evidence="17 18">
    <name type="scientific">Plectus sambesii</name>
    <dbReference type="NCBI Taxonomy" id="2011161"/>
    <lineage>
        <taxon>Eukaryota</taxon>
        <taxon>Metazoa</taxon>
        <taxon>Ecdysozoa</taxon>
        <taxon>Nematoda</taxon>
        <taxon>Chromadorea</taxon>
        <taxon>Plectida</taxon>
        <taxon>Plectina</taxon>
        <taxon>Plectoidea</taxon>
        <taxon>Plectidae</taxon>
        <taxon>Plectus</taxon>
    </lineage>
</organism>
<dbReference type="EC" id="2.7.12.1" evidence="4"/>
<evidence type="ECO:0000256" key="10">
    <source>
        <dbReference type="ARBA" id="ARBA00023211"/>
    </source>
</evidence>
<keyword evidence="6" id="KW-0808">Transferase</keyword>
<feature type="region of interest" description="Disordered" evidence="15">
    <location>
        <begin position="652"/>
        <end position="678"/>
    </location>
</feature>
<keyword evidence="10" id="KW-0464">Manganese</keyword>
<feature type="binding site" evidence="14">
    <location>
        <position position="133"/>
    </location>
    <ligand>
        <name>ATP</name>
        <dbReference type="ChEBI" id="CHEBI:30616"/>
    </ligand>
</feature>
<comment type="catalytic activity">
    <reaction evidence="11">
        <text>L-seryl-[protein] + ATP = O-phospho-L-seryl-[protein] + ADP + H(+)</text>
        <dbReference type="Rhea" id="RHEA:17989"/>
        <dbReference type="Rhea" id="RHEA-COMP:9863"/>
        <dbReference type="Rhea" id="RHEA-COMP:11604"/>
        <dbReference type="ChEBI" id="CHEBI:15378"/>
        <dbReference type="ChEBI" id="CHEBI:29999"/>
        <dbReference type="ChEBI" id="CHEBI:30616"/>
        <dbReference type="ChEBI" id="CHEBI:83421"/>
        <dbReference type="ChEBI" id="CHEBI:456216"/>
        <dbReference type="EC" id="2.7.12.1"/>
    </reaction>
</comment>
<feature type="compositionally biased region" description="Polar residues" evidence="15">
    <location>
        <begin position="50"/>
        <end position="62"/>
    </location>
</feature>
<evidence type="ECO:0000256" key="11">
    <source>
        <dbReference type="ARBA" id="ARBA00049003"/>
    </source>
</evidence>
<evidence type="ECO:0000256" key="3">
    <source>
        <dbReference type="ARBA" id="ARBA00005843"/>
    </source>
</evidence>
<dbReference type="Proteomes" id="UP000887566">
    <property type="component" value="Unplaced"/>
</dbReference>
<dbReference type="GO" id="GO:0005634">
    <property type="term" value="C:nucleus"/>
    <property type="evidence" value="ECO:0007669"/>
    <property type="project" value="TreeGrafter"/>
</dbReference>
<dbReference type="GO" id="GO:0005524">
    <property type="term" value="F:ATP binding"/>
    <property type="evidence" value="ECO:0007669"/>
    <property type="project" value="UniProtKB-UniRule"/>
</dbReference>
<evidence type="ECO:0000256" key="14">
    <source>
        <dbReference type="PROSITE-ProRule" id="PRU10141"/>
    </source>
</evidence>
<feature type="domain" description="Protein kinase" evidence="16">
    <location>
        <begin position="104"/>
        <end position="384"/>
    </location>
</feature>
<keyword evidence="7 14" id="KW-0547">Nucleotide-binding</keyword>
<dbReference type="PROSITE" id="PS00109">
    <property type="entry name" value="PROTEIN_KINASE_TYR"/>
    <property type="match status" value="1"/>
</dbReference>
<dbReference type="GO" id="GO:0030036">
    <property type="term" value="P:actin cytoskeleton organization"/>
    <property type="evidence" value="ECO:0007669"/>
    <property type="project" value="TreeGrafter"/>
</dbReference>
<comment type="similarity">
    <text evidence="3">Belongs to the protein kinase superfamily. TKL Ser/Thr protein kinase family.</text>
</comment>
<evidence type="ECO:0000256" key="13">
    <source>
        <dbReference type="ARBA" id="ARBA00051680"/>
    </source>
</evidence>
<dbReference type="GO" id="GO:0004674">
    <property type="term" value="F:protein serine/threonine kinase activity"/>
    <property type="evidence" value="ECO:0007669"/>
    <property type="project" value="UniProtKB-KW"/>
</dbReference>
<dbReference type="InterPro" id="IPR050940">
    <property type="entry name" value="Actin_reg-Ser/Thr_kinase"/>
</dbReference>
<dbReference type="InterPro" id="IPR001245">
    <property type="entry name" value="Ser-Thr/Tyr_kinase_cat_dom"/>
</dbReference>
<dbReference type="PANTHER" id="PTHR46485:SF5">
    <property type="entry name" value="CENTER DIVIDER, ISOFORM A"/>
    <property type="match status" value="1"/>
</dbReference>
<evidence type="ECO:0000256" key="7">
    <source>
        <dbReference type="ARBA" id="ARBA00022741"/>
    </source>
</evidence>
<evidence type="ECO:0000256" key="2">
    <source>
        <dbReference type="ARBA" id="ARBA00001946"/>
    </source>
</evidence>
<dbReference type="Pfam" id="PF07714">
    <property type="entry name" value="PK_Tyr_Ser-Thr"/>
    <property type="match status" value="1"/>
</dbReference>
<dbReference type="WBParaSite" id="PSAMB.scaffold4size155531.g229.t1">
    <property type="protein sequence ID" value="PSAMB.scaffold4size155531.g229.t1"/>
    <property type="gene ID" value="PSAMB.scaffold4size155531.g229"/>
</dbReference>
<dbReference type="SUPFAM" id="SSF56112">
    <property type="entry name" value="Protein kinase-like (PK-like)"/>
    <property type="match status" value="1"/>
</dbReference>
<feature type="region of interest" description="Disordered" evidence="15">
    <location>
        <begin position="458"/>
        <end position="523"/>
    </location>
</feature>
<evidence type="ECO:0000256" key="12">
    <source>
        <dbReference type="ARBA" id="ARBA00049308"/>
    </source>
</evidence>
<keyword evidence="8" id="KW-0418">Kinase</keyword>
<dbReference type="InterPro" id="IPR011009">
    <property type="entry name" value="Kinase-like_dom_sf"/>
</dbReference>
<protein>
    <recommendedName>
        <fullName evidence="4">dual-specificity kinase</fullName>
        <ecNumber evidence="4">2.7.12.1</ecNumber>
    </recommendedName>
</protein>
<dbReference type="Gene3D" id="1.10.510.10">
    <property type="entry name" value="Transferase(Phosphotransferase) domain 1"/>
    <property type="match status" value="1"/>
</dbReference>
<evidence type="ECO:0000256" key="15">
    <source>
        <dbReference type="SAM" id="MobiDB-lite"/>
    </source>
</evidence>
<evidence type="ECO:0000313" key="17">
    <source>
        <dbReference type="Proteomes" id="UP000887566"/>
    </source>
</evidence>
<keyword evidence="5" id="KW-0723">Serine/threonine-protein kinase</keyword>
<evidence type="ECO:0000256" key="8">
    <source>
        <dbReference type="ARBA" id="ARBA00022777"/>
    </source>
</evidence>
<evidence type="ECO:0000259" key="16">
    <source>
        <dbReference type="PROSITE" id="PS50011"/>
    </source>
</evidence>
<dbReference type="InterPro" id="IPR017441">
    <property type="entry name" value="Protein_kinase_ATP_BS"/>
</dbReference>
<name>A0A914WQ78_9BILA</name>
<evidence type="ECO:0000256" key="4">
    <source>
        <dbReference type="ARBA" id="ARBA00013203"/>
    </source>
</evidence>
<dbReference type="PROSITE" id="PS50011">
    <property type="entry name" value="PROTEIN_KINASE_DOM"/>
    <property type="match status" value="1"/>
</dbReference>
<dbReference type="GO" id="GO:0005737">
    <property type="term" value="C:cytoplasm"/>
    <property type="evidence" value="ECO:0007669"/>
    <property type="project" value="TreeGrafter"/>
</dbReference>
<dbReference type="InterPro" id="IPR008266">
    <property type="entry name" value="Tyr_kinase_AS"/>
</dbReference>
<dbReference type="PANTHER" id="PTHR46485">
    <property type="entry name" value="LIM DOMAIN KINASE 1"/>
    <property type="match status" value="1"/>
</dbReference>
<evidence type="ECO:0000256" key="5">
    <source>
        <dbReference type="ARBA" id="ARBA00022527"/>
    </source>
</evidence>
<sequence>MMVLSTADSLNGNVLRGTNGNNTAALCAPRSSVPPSLDVNSANCQQLLVRSNRQSSANNNDSPIEEESDAHLCDSDSPPPCISPGPSCLWLRAAVLEIYPMDDFDRVEYLGEGFFSDVYKVLQKSTRQLMVLKIGKDRPSVSRSSFDSPKTIDLFSSRHRQKSTVIREVELMKKLLHPNVLGYRGVCVDSTQTCWNLHMLVDFCDGGSLSRLILDLEDPFRWRQRCSLALDVAKGMEYVHGQGYVHRDLTSMNVLLKRTGAQSVRAVVADFGLACAIPQRNDPSLIQAGTPYWMAPECLREEWYDEKADVFSFGVIMCQMIARIDADPDAGLYRTPAFGIDYIRFSVHCPPDTPTDLLRLAFTCCLMNPQSRPAFSKVVEQTALALRSIEPNGRRRSTRTSLLGHRVVHQLETRIGRSLSDAALRPTNIRPVCRRPTRANQSLANTPMEDSDIDVVAENEDEPGPSWQQLAQSVADEDPGYEPSDANPFAEHAKYRSGRKIPPPTTPGRHRHAYHASGGSRVPSVDNPLWTSFDLSSPDGVSSATDEPLSASYRKRLKNPKYSSTPLKDIAMGLPRRCSSLPSSPVSRRKCSGGGGGAALVTSVHGTDLAELLSGPRHEAQGRLTFTFRDVDMKFASLRYPVRRHTEVLMVSPSSSSTATETDSYAAASTSSPQSMTSDEVIDNQMAHMAVVEEKDEPSPQSEQKRNIGPIQLNFDDQSDHEDCYAENPDIIEFESLPKKRLDDDSIDKKLTTVVKFDDAGTVLCAGQNSKRCCIL</sequence>
<evidence type="ECO:0000256" key="9">
    <source>
        <dbReference type="ARBA" id="ARBA00022840"/>
    </source>
</evidence>
<evidence type="ECO:0000256" key="1">
    <source>
        <dbReference type="ARBA" id="ARBA00001936"/>
    </source>
</evidence>
<comment type="catalytic activity">
    <reaction evidence="13">
        <text>L-tyrosyl-[protein] + ATP = O-phospho-L-tyrosyl-[protein] + ADP + H(+)</text>
        <dbReference type="Rhea" id="RHEA:10596"/>
        <dbReference type="Rhea" id="RHEA-COMP:10136"/>
        <dbReference type="Rhea" id="RHEA-COMP:20101"/>
        <dbReference type="ChEBI" id="CHEBI:15378"/>
        <dbReference type="ChEBI" id="CHEBI:30616"/>
        <dbReference type="ChEBI" id="CHEBI:46858"/>
        <dbReference type="ChEBI" id="CHEBI:61978"/>
        <dbReference type="ChEBI" id="CHEBI:456216"/>
        <dbReference type="EC" id="2.7.12.1"/>
    </reaction>
</comment>
<dbReference type="InterPro" id="IPR000719">
    <property type="entry name" value="Prot_kinase_dom"/>
</dbReference>
<comment type="catalytic activity">
    <reaction evidence="12">
        <text>L-threonyl-[protein] + ATP = O-phospho-L-threonyl-[protein] + ADP + H(+)</text>
        <dbReference type="Rhea" id="RHEA:46608"/>
        <dbReference type="Rhea" id="RHEA-COMP:11060"/>
        <dbReference type="Rhea" id="RHEA-COMP:11605"/>
        <dbReference type="ChEBI" id="CHEBI:15378"/>
        <dbReference type="ChEBI" id="CHEBI:30013"/>
        <dbReference type="ChEBI" id="CHEBI:30616"/>
        <dbReference type="ChEBI" id="CHEBI:61977"/>
        <dbReference type="ChEBI" id="CHEBI:456216"/>
        <dbReference type="EC" id="2.7.12.1"/>
    </reaction>
</comment>
<reference evidence="18" key="1">
    <citation type="submission" date="2022-11" db="UniProtKB">
        <authorList>
            <consortium name="WormBaseParasite"/>
        </authorList>
    </citation>
    <scope>IDENTIFICATION</scope>
</reference>
<evidence type="ECO:0000313" key="18">
    <source>
        <dbReference type="WBParaSite" id="PSAMB.scaffold4size155531.g229.t1"/>
    </source>
</evidence>
<proteinExistence type="inferred from homology"/>
<accession>A0A914WQ78</accession>
<keyword evidence="9 14" id="KW-0067">ATP-binding</keyword>
<dbReference type="GO" id="GO:0046872">
    <property type="term" value="F:metal ion binding"/>
    <property type="evidence" value="ECO:0007669"/>
    <property type="project" value="UniProtKB-KW"/>
</dbReference>
<dbReference type="PROSITE" id="PS00107">
    <property type="entry name" value="PROTEIN_KINASE_ATP"/>
    <property type="match status" value="1"/>
</dbReference>
<dbReference type="GO" id="GO:0004712">
    <property type="term" value="F:protein serine/threonine/tyrosine kinase activity"/>
    <property type="evidence" value="ECO:0007669"/>
    <property type="project" value="UniProtKB-EC"/>
</dbReference>